<name>A0A218XG42_PUNGR</name>
<protein>
    <recommendedName>
        <fullName evidence="3">beta-fructofuranosidase</fullName>
        <ecNumber evidence="3">3.2.1.26</ecNumber>
    </recommendedName>
</protein>
<feature type="compositionally biased region" description="Basic and acidic residues" evidence="7">
    <location>
        <begin position="612"/>
        <end position="630"/>
    </location>
</feature>
<evidence type="ECO:0000256" key="2">
    <source>
        <dbReference type="ARBA" id="ARBA00007671"/>
    </source>
</evidence>
<reference evidence="10" key="1">
    <citation type="journal article" date="2017" name="Plant J.">
        <title>The pomegranate (Punica granatum L.) genome and the genomics of punicalagin biosynthesis.</title>
        <authorList>
            <person name="Qin G."/>
            <person name="Xu C."/>
            <person name="Ming R."/>
            <person name="Tang H."/>
            <person name="Guyot R."/>
            <person name="Kramer E.M."/>
            <person name="Hu Y."/>
            <person name="Yi X."/>
            <person name="Qi Y."/>
            <person name="Xu X."/>
            <person name="Gao Z."/>
            <person name="Pan H."/>
            <person name="Jian J."/>
            <person name="Tian Y."/>
            <person name="Yue Z."/>
            <person name="Xu Y."/>
        </authorList>
    </citation>
    <scope>NUCLEOTIDE SEQUENCE [LARGE SCALE GENOMIC DNA]</scope>
    <source>
        <strain evidence="10">cv. Dabenzi</strain>
    </source>
</reference>
<dbReference type="GO" id="GO:0033926">
    <property type="term" value="F:endo-alpha-N-acetylgalactosaminidase activity"/>
    <property type="evidence" value="ECO:0007669"/>
    <property type="project" value="InterPro"/>
</dbReference>
<dbReference type="InterPro" id="IPR052609">
    <property type="entry name" value="Ribosome_Biogenesis_Reg"/>
</dbReference>
<dbReference type="Pfam" id="PF10441">
    <property type="entry name" value="Urb2"/>
    <property type="match status" value="1"/>
</dbReference>
<gene>
    <name evidence="9" type="ORF">CDL15_Pgr004368</name>
</gene>
<comment type="similarity">
    <text evidence="2">Belongs to the glycosyl hydrolase 100 family.</text>
</comment>
<dbReference type="InterPro" id="IPR012341">
    <property type="entry name" value="6hp_glycosidase-like_sf"/>
</dbReference>
<evidence type="ECO:0000256" key="7">
    <source>
        <dbReference type="SAM" id="MobiDB-lite"/>
    </source>
</evidence>
<dbReference type="GO" id="GO:0004564">
    <property type="term" value="F:beta-fructofuranosidase activity"/>
    <property type="evidence" value="ECO:0007669"/>
    <property type="project" value="UniProtKB-EC"/>
</dbReference>
<sequence>MSSSLTVDVSQNGSLSLSGNTRRTDTHCTLAELEDGDFSRLLDRPRHLNIERQRSCDQSELSIGMSPRRCDIFDYVFSPGVRSGGFNTPRFDNGFETHPMVAEAWEALRRSLVYFRGQRVGTIAALDNSDEKLNYDQVFVRDFVPSALAFLMNGEPEIVKNFILKTLRLQSWEKKIDRFQLGEGVMPASFKVLHDPVRNNETLMADFGESAIGRVAPVDSGFWWIILLRAYTKSTGDTSLAELPECQKGMRLILSLCLSEGFDTFPTLLCADGCCMIDRRMGVYGYPIEIQALFFMALRCAMLLLKQDAEGKEFVERIGKRLHALSYHMRSYFWLDLKQLNDIYRYKTEEYSHTAVNKFNVIPDSLPEWVFDFMPTRGGYFVGNVSPARMDFRWFCLGNCIAILSSLATPEQSTAIMDLIESRWDELVGEMPMKVCYPAIENHEWRIITGCDPKNTRWSYHNGGSWPVLLWLLTAACIKTGRPQIARRAIELMETRLLKDNWPEYYDGKLGRYIGKQARKFQTWSIAGYLVAKMMLEDPSHLGMVSIEEDRQMKPLMKRMRPPKTLELSGKTLPLLTNSQFSLFPLAMAESGEKRPRVSSKHKQKKKKRKLKESGLEESLRPRKTSRVDASEGAEAEAMPEEVEVVDHEVEEGQNDPWSSLQLILSLQSKELDVPKKLELAFAFVKARAEGRCHGDGQDFETVKLSRLIVFLNEWIQSLLISSGKKIKVGQKSDLNVVPEYLDLRCWGIFKFCLERAAVLQIPLNIARNLLQPICLVARHPMSGLNDAAPVLKEFVLNSEEFELYSIVSDCISLLFSSHEGMSNENLELWISTIDAVVQLVNKVLIEKLEGGKAGVLVLQFSCLVFEPFAQFLRTHPMRKGGFADFVDKLLEPLLELLGFMQLHIDESNRWPSNLLKLVEEVMSHGLFHPIHIDGFLTLHSTDKYLARPDGEAKISTTVIKSYHRHFFDKLERIIDGKKFVSLNGMGGLFHLLADRVKKQTAKAVTTEGMKASASMKVSIQVEDNPRAEKSCLSVHLNAETRKSLFDFFVQITEPLLMRLNCHLEDQIEGGDLEDIHSKLNCLRTILSSFISEKVYIKTEDISGGACLGFLKKFYDTLISLSIRFNQDWSTKHDALDRPQVENLPAVAEKVIAALGCLLEIEYEVVGSDIVTLWSVMISFLALGMSLCESTNRSLLLKEILNLGCQLVNLYSELRQVNSITFALCRALRLLRPPGDSGETSPALAPKNSISSCRDYVKSMGTLFCSQEFKLALCNAISSIPEGQASGCIRQLAEDVSESLMWLKLEYSKVDGEGYDELNSRGHEISYINLQCEVLGRGLSEIYSLVLDSLTVTRSNSTLVGSSMKDLMAVIRPCLSTLVGSPSESMNEFLSSLTGCPSHEKMSTDHNRSTHWALVFFFSLYMSCRSLFRQIVSLMPPDSAKKISAWIGDLLTAYAGNDLIERTDWTDESYFSWIVNPSASLLGVIQSISDVYLPSSVADCSCLIYQLHAMALQRLVDLNRMIKSAEFVLQTTDLKFQSQVLDGADQSVHHKKCRKWEKRISKLKKEAAGLTEFIMRYLTVLADGPSFSTYSDTGFNSLSPHKSDKWDTGFSTVNRRSFPTAVWWIICQNIDVWCSHATKKKLKMFLSFLVQSSLSSTAESPAYVNHKNARQPPVVTVQQISFELLHDSTLYEHRFVHRQLASSFCKMLEKSAVTLLPNSSSTDFDFSVSPNWSELLEALEKSLEVSKRKRFGHDSQANDDPHLYADTTFSLMDHTSYIFLVSTKYYFAWGHDRLLDAKVSSTENDSDEDSSKYGEAWESMFVIAQSVKKDTQGLLGSLEESPDSKMVNFGGKHSYLSKLAYLASCLSGCFWGLASALSHIDAKDGGNEVALLKRKKDFVSKLSTFMDIYAEVVRFQFRILLDQSDKLVNYSGDLSGFKEFSLSDYTSRTDLYEHWRPVKGVVRTFLESPGFIYDSSIANVNSNSKMDGGGFFPGVSAEVPSFDLQILNKHYLQRILNGDEHEAAFLLRHILLGYSALLRLNLQVGADCLSPNVLHVLMAVVQFLISDLSNSVEVPEPFIFVSLDGVLKLLEELGSHFPLTDPTLSRIVYSRLVELHLMAIGKCISLQGKKYTLISHEMESNTKILQSHMVSCESSYSHSSFCLDEFIARLRMSFEVFIRKSSELHLLSGVQAVERALVGIQVGCTATYDINTGKAGGGRVSSYVAAGIDCLDLLLENVTGRKRLSVVRRHIQSLIASLFNIILHLQGPLIFYERSIENFGDNDPDSGAVVLMCIEVLTRISGKHALFQMDSWHVAQSLRIPAALFQEFSQLRLHKAPVASGSISSMENLDCNLKASVDHRFSVDMYDACCRLLYTVLKHHKSESEKCIAQLQDSVSILLHALETRDTDSVSTKNCFSWEVQEGITCACSLRRIYEEMRQQKDVFGPHCFKLLANYIWVYSGFGTLNSGIRREIDEALRPGIYALIDACSADDLQYLHTVFGEGPCRSALARLQHDYTSNFQVVAPTYTEDDPDTGSAS</sequence>
<evidence type="ECO:0000259" key="8">
    <source>
        <dbReference type="Pfam" id="PF10441"/>
    </source>
</evidence>
<evidence type="ECO:0000256" key="5">
    <source>
        <dbReference type="ARBA" id="ARBA00023277"/>
    </source>
</evidence>
<evidence type="ECO:0000313" key="9">
    <source>
        <dbReference type="EMBL" id="OWM83937.1"/>
    </source>
</evidence>
<dbReference type="SUPFAM" id="SSF48208">
    <property type="entry name" value="Six-hairpin glycosidases"/>
    <property type="match status" value="1"/>
</dbReference>
<dbReference type="InterPro" id="IPR024746">
    <property type="entry name" value="Glyco_hydro_100"/>
</dbReference>
<feature type="region of interest" description="Disordered" evidence="7">
    <location>
        <begin position="1"/>
        <end position="22"/>
    </location>
</feature>
<feature type="domain" description="Nucleolar 27S pre-rRNA processing Urb2/Npa2 C-terminal" evidence="8">
    <location>
        <begin position="2292"/>
        <end position="2520"/>
    </location>
</feature>
<dbReference type="EMBL" id="MTKT01001810">
    <property type="protein sequence ID" value="OWM83937.1"/>
    <property type="molecule type" value="Genomic_DNA"/>
</dbReference>
<dbReference type="EC" id="3.2.1.26" evidence="3"/>
<evidence type="ECO:0000256" key="3">
    <source>
        <dbReference type="ARBA" id="ARBA00012758"/>
    </source>
</evidence>
<keyword evidence="6" id="KW-0326">Glycosidase</keyword>
<keyword evidence="4" id="KW-0378">Hydrolase</keyword>
<dbReference type="Pfam" id="PF12899">
    <property type="entry name" value="Glyco_hydro_100"/>
    <property type="match status" value="1"/>
</dbReference>
<dbReference type="GO" id="GO:0005975">
    <property type="term" value="P:carbohydrate metabolic process"/>
    <property type="evidence" value="ECO:0007669"/>
    <property type="project" value="InterPro"/>
</dbReference>
<feature type="compositionally biased region" description="Polar residues" evidence="7">
    <location>
        <begin position="1"/>
        <end position="21"/>
    </location>
</feature>
<evidence type="ECO:0000256" key="6">
    <source>
        <dbReference type="ARBA" id="ARBA00023295"/>
    </source>
</evidence>
<dbReference type="FunFam" id="1.50.10.10:FF:000001">
    <property type="entry name" value="probable alkaline/neutral invertase B"/>
    <property type="match status" value="1"/>
</dbReference>
<evidence type="ECO:0000313" key="10">
    <source>
        <dbReference type="Proteomes" id="UP000197138"/>
    </source>
</evidence>
<evidence type="ECO:0000256" key="4">
    <source>
        <dbReference type="ARBA" id="ARBA00022801"/>
    </source>
</evidence>
<dbReference type="InterPro" id="IPR018849">
    <property type="entry name" value="Urb2/Npa2_C"/>
</dbReference>
<comment type="catalytic activity">
    <reaction evidence="1">
        <text>Hydrolysis of terminal non-reducing beta-D-fructofuranoside residues in beta-D-fructofuranosides.</text>
        <dbReference type="EC" id="3.2.1.26"/>
    </reaction>
</comment>
<proteinExistence type="inferred from homology"/>
<dbReference type="PANTHER" id="PTHR15682">
    <property type="entry name" value="UNHEALTHY RIBOSOME BIOGENESIS PROTEIN 2 HOMOLOG"/>
    <property type="match status" value="1"/>
</dbReference>
<feature type="compositionally biased region" description="Acidic residues" evidence="7">
    <location>
        <begin position="632"/>
        <end position="642"/>
    </location>
</feature>
<dbReference type="GO" id="GO:0042254">
    <property type="term" value="P:ribosome biogenesis"/>
    <property type="evidence" value="ECO:0007669"/>
    <property type="project" value="TreeGrafter"/>
</dbReference>
<dbReference type="Proteomes" id="UP000197138">
    <property type="component" value="Unassembled WGS sequence"/>
</dbReference>
<keyword evidence="5" id="KW-0119">Carbohydrate metabolism</keyword>
<accession>A0A218XG42</accession>
<dbReference type="InterPro" id="IPR008928">
    <property type="entry name" value="6-hairpin_glycosidase_sf"/>
</dbReference>
<feature type="compositionally biased region" description="Basic residues" evidence="7">
    <location>
        <begin position="597"/>
        <end position="611"/>
    </location>
</feature>
<dbReference type="Gene3D" id="1.50.10.10">
    <property type="match status" value="1"/>
</dbReference>
<dbReference type="PANTHER" id="PTHR15682:SF2">
    <property type="entry name" value="UNHEALTHY RIBOSOME BIOGENESIS PROTEIN 2 HOMOLOG"/>
    <property type="match status" value="1"/>
</dbReference>
<comment type="caution">
    <text evidence="9">The sequence shown here is derived from an EMBL/GenBank/DDBJ whole genome shotgun (WGS) entry which is preliminary data.</text>
</comment>
<feature type="region of interest" description="Disordered" evidence="7">
    <location>
        <begin position="592"/>
        <end position="642"/>
    </location>
</feature>
<organism evidence="9 10">
    <name type="scientific">Punica granatum</name>
    <name type="common">Pomegranate</name>
    <dbReference type="NCBI Taxonomy" id="22663"/>
    <lineage>
        <taxon>Eukaryota</taxon>
        <taxon>Viridiplantae</taxon>
        <taxon>Streptophyta</taxon>
        <taxon>Embryophyta</taxon>
        <taxon>Tracheophyta</taxon>
        <taxon>Spermatophyta</taxon>
        <taxon>Magnoliopsida</taxon>
        <taxon>eudicotyledons</taxon>
        <taxon>Gunneridae</taxon>
        <taxon>Pentapetalae</taxon>
        <taxon>rosids</taxon>
        <taxon>malvids</taxon>
        <taxon>Myrtales</taxon>
        <taxon>Lythraceae</taxon>
        <taxon>Punica</taxon>
    </lineage>
</organism>
<evidence type="ECO:0000256" key="1">
    <source>
        <dbReference type="ARBA" id="ARBA00000094"/>
    </source>
</evidence>
<dbReference type="GO" id="GO:0005730">
    <property type="term" value="C:nucleolus"/>
    <property type="evidence" value="ECO:0007669"/>
    <property type="project" value="TreeGrafter"/>
</dbReference>